<dbReference type="PANTHER" id="PTHR44533">
    <property type="entry name" value="DEAD/H RNA HELICASE, PUTATIVE-RELATED"/>
    <property type="match status" value="1"/>
</dbReference>
<dbReference type="GO" id="GO:0003676">
    <property type="term" value="F:nucleic acid binding"/>
    <property type="evidence" value="ECO:0007669"/>
    <property type="project" value="InterPro"/>
</dbReference>
<proteinExistence type="predicted"/>
<evidence type="ECO:0000259" key="7">
    <source>
        <dbReference type="PROSITE" id="PS51194"/>
    </source>
</evidence>
<evidence type="ECO:0000256" key="2">
    <source>
        <dbReference type="ARBA" id="ARBA00022801"/>
    </source>
</evidence>
<dbReference type="FunFam" id="3.40.50.300:FF:001039">
    <property type="entry name" value="ATP-dependent RNA helicase DDX60"/>
    <property type="match status" value="1"/>
</dbReference>
<dbReference type="GO" id="GO:0005524">
    <property type="term" value="F:ATP binding"/>
    <property type="evidence" value="ECO:0007669"/>
    <property type="project" value="UniProtKB-KW"/>
</dbReference>
<dbReference type="InterPro" id="IPR011545">
    <property type="entry name" value="DEAD/DEAH_box_helicase_dom"/>
</dbReference>
<dbReference type="SMART" id="SM00487">
    <property type="entry name" value="DEXDc"/>
    <property type="match status" value="1"/>
</dbReference>
<evidence type="ECO:0000256" key="4">
    <source>
        <dbReference type="ARBA" id="ARBA00022840"/>
    </source>
</evidence>
<keyword evidence="4" id="KW-0067">ATP-binding</keyword>
<keyword evidence="2" id="KW-0378">Hydrolase</keyword>
<evidence type="ECO:0000259" key="6">
    <source>
        <dbReference type="PROSITE" id="PS51192"/>
    </source>
</evidence>
<dbReference type="EMBL" id="JALJOV010001164">
    <property type="protein sequence ID" value="KAK9853080.1"/>
    <property type="molecule type" value="Genomic_DNA"/>
</dbReference>
<dbReference type="InterPro" id="IPR014001">
    <property type="entry name" value="Helicase_ATP-bd"/>
</dbReference>
<name>A0AAW1SRE8_9CHLO</name>
<dbReference type="PROSITE" id="PS51194">
    <property type="entry name" value="HELICASE_CTER"/>
    <property type="match status" value="1"/>
</dbReference>
<dbReference type="GO" id="GO:0016787">
    <property type="term" value="F:hydrolase activity"/>
    <property type="evidence" value="ECO:0007669"/>
    <property type="project" value="UniProtKB-KW"/>
</dbReference>
<accession>A0AAW1SRE8</accession>
<dbReference type="SUPFAM" id="SSF52540">
    <property type="entry name" value="P-loop containing nucleoside triphosphate hydrolases"/>
    <property type="match status" value="1"/>
</dbReference>
<evidence type="ECO:0000256" key="3">
    <source>
        <dbReference type="ARBA" id="ARBA00022806"/>
    </source>
</evidence>
<feature type="region of interest" description="Disordered" evidence="5">
    <location>
        <begin position="415"/>
        <end position="449"/>
    </location>
</feature>
<evidence type="ECO:0000313" key="8">
    <source>
        <dbReference type="EMBL" id="KAK9853080.1"/>
    </source>
</evidence>
<feature type="compositionally biased region" description="Polar residues" evidence="5">
    <location>
        <begin position="438"/>
        <end position="449"/>
    </location>
</feature>
<comment type="caution">
    <text evidence="8">The sequence shown here is derived from an EMBL/GenBank/DDBJ whole genome shotgun (WGS) entry which is preliminary data.</text>
</comment>
<evidence type="ECO:0000256" key="5">
    <source>
        <dbReference type="SAM" id="MobiDB-lite"/>
    </source>
</evidence>
<feature type="domain" description="Helicase C-terminal" evidence="7">
    <location>
        <begin position="688"/>
        <end position="853"/>
    </location>
</feature>
<dbReference type="CDD" id="cd18795">
    <property type="entry name" value="SF2_C_Ski2"/>
    <property type="match status" value="1"/>
</dbReference>
<gene>
    <name evidence="8" type="ORF">WJX84_000050</name>
</gene>
<dbReference type="PROSITE" id="PS51192">
    <property type="entry name" value="HELICASE_ATP_BIND_1"/>
    <property type="match status" value="1"/>
</dbReference>
<organism evidence="8 9">
    <name type="scientific">Apatococcus fuscideae</name>
    <dbReference type="NCBI Taxonomy" id="2026836"/>
    <lineage>
        <taxon>Eukaryota</taxon>
        <taxon>Viridiplantae</taxon>
        <taxon>Chlorophyta</taxon>
        <taxon>core chlorophytes</taxon>
        <taxon>Trebouxiophyceae</taxon>
        <taxon>Chlorellales</taxon>
        <taxon>Chlorellaceae</taxon>
        <taxon>Apatococcus</taxon>
    </lineage>
</organism>
<dbReference type="InterPro" id="IPR001650">
    <property type="entry name" value="Helicase_C-like"/>
</dbReference>
<protein>
    <submittedName>
        <fullName evidence="8">Uncharacterized protein</fullName>
    </submittedName>
</protein>
<dbReference type="Proteomes" id="UP001485043">
    <property type="component" value="Unassembled WGS sequence"/>
</dbReference>
<dbReference type="PANTHER" id="PTHR44533:SF4">
    <property type="entry name" value="DEAD_H RNA HELICASE, PUTATIVE-RELATED"/>
    <property type="match status" value="1"/>
</dbReference>
<dbReference type="InterPro" id="IPR027417">
    <property type="entry name" value="P-loop_NTPase"/>
</dbReference>
<sequence length="1124" mass="124666">MTKVAVAALTEAGASDGDDEHDFTKSPSSCISGDLDIRAALGKSACHALLQANAANLGFVLAWALHQAVLEEIPIEKRSLSAQLYSTAMPATISQAMDNYYNELAKQLKGLLAGANPPAKGDWGALYRLSSNVFRIWSAAAQRGGADLIREQNIQRQAAKQQEKLQAQWLNLKSTLIREALLARTIQSAPVRRTGSQGNACGVDIFRFQLQHCGPLLSREPGSKDARTGSFDPDPWQQQVLDVVDKGASALICAPTSSGKTFISNYVICKVLAESSTGVVVFVAPTKALVNQVQAQVYADFKVVAGVFTRDFRSHVLDSRMLVTVPACLEILLLSPSRPNREWASQIQYVIFDEIHCLREGGLVDGGSQDSSGAVWEHLLTMIRCPFLALSATVGNPEEVQGWLKSLKELQQSQDEARSAIVPRPASARARTPRRTTGGSQAAQTQPSSYNVELITNTVRHSDLRLYVYQPQDVPHFSGITSLQLEKGGNMLSEAPWTSDTRLQHIHPLAPIRLRHLQGATRFPFELPFEPHDSLALYDCLQQQLELVSSELDASWLEAAQCRLQQLSPDGFFTSAVNHCISRKKAREYETELKKLMIDWASVHGGALVIKKVLERLQPAEHVASIHGHDPLAEECHLLMNLLVALSKKDLMPALVFNFNRGECECMSESLVKLLEGLEDKYRTDHPDIDDEDEPLEQFSFLRLSECHMLEEIQDQIEKLTMYDDLDEDHFLVRALRRGIGIHHSGLPTKNRKTVEILFRAKFLRLVIATGTLAYGINMPCRSVIFAGDNVFLDPLQYRQMMGRAGRRGFDTLGHVIFFGIPAIKRESLMLSPVPRLHGNFPLTISLFMRAVIYQAHVPTDVLARDNLLRMFQRPMYAHGHPEALPKMMHLSFYAQIVWADSPSKVWLERMPSAAQAALDKHNADALQSIVAYATAAFQAVPAEGSIGLPYSGLEYGSCNRGTWEKAWCMARSCGHEGSVLAILSRHHVPFTICSPFAALSGLGDSFTSTAELVRCMRPGLLLNASTVPQVRQITRHGLPVALNRYVLDYWQHGQKQALVIYNNMREGDAYHQLVSFRNILRALAVAMGGMAPEEDPVPLSFMRLAEEFSNKLAGFNGPRRPRV</sequence>
<dbReference type="Gene3D" id="3.40.50.300">
    <property type="entry name" value="P-loop containing nucleotide triphosphate hydrolases"/>
    <property type="match status" value="2"/>
</dbReference>
<dbReference type="AlphaFoldDB" id="A0AAW1SRE8"/>
<dbReference type="GO" id="GO:0005737">
    <property type="term" value="C:cytoplasm"/>
    <property type="evidence" value="ECO:0007669"/>
    <property type="project" value="TreeGrafter"/>
</dbReference>
<keyword evidence="3" id="KW-0347">Helicase</keyword>
<evidence type="ECO:0000313" key="9">
    <source>
        <dbReference type="Proteomes" id="UP001485043"/>
    </source>
</evidence>
<dbReference type="Pfam" id="PF00270">
    <property type="entry name" value="DEAD"/>
    <property type="match status" value="1"/>
</dbReference>
<feature type="domain" description="Helicase ATP-binding" evidence="6">
    <location>
        <begin position="241"/>
        <end position="412"/>
    </location>
</feature>
<evidence type="ECO:0000256" key="1">
    <source>
        <dbReference type="ARBA" id="ARBA00022741"/>
    </source>
</evidence>
<dbReference type="Pfam" id="PF00271">
    <property type="entry name" value="Helicase_C"/>
    <property type="match status" value="1"/>
</dbReference>
<reference evidence="8 9" key="1">
    <citation type="journal article" date="2024" name="Nat. Commun.">
        <title>Phylogenomics reveals the evolutionary origins of lichenization in chlorophyte algae.</title>
        <authorList>
            <person name="Puginier C."/>
            <person name="Libourel C."/>
            <person name="Otte J."/>
            <person name="Skaloud P."/>
            <person name="Haon M."/>
            <person name="Grisel S."/>
            <person name="Petersen M."/>
            <person name="Berrin J.G."/>
            <person name="Delaux P.M."/>
            <person name="Dal Grande F."/>
            <person name="Keller J."/>
        </authorList>
    </citation>
    <scope>NUCLEOTIDE SEQUENCE [LARGE SCALE GENOMIC DNA]</scope>
    <source>
        <strain evidence="8 9">SAG 2523</strain>
    </source>
</reference>
<dbReference type="SMART" id="SM00490">
    <property type="entry name" value="HELICc"/>
    <property type="match status" value="1"/>
</dbReference>
<dbReference type="GO" id="GO:0004386">
    <property type="term" value="F:helicase activity"/>
    <property type="evidence" value="ECO:0007669"/>
    <property type="project" value="UniProtKB-KW"/>
</dbReference>
<keyword evidence="9" id="KW-1185">Reference proteome</keyword>
<dbReference type="InterPro" id="IPR052431">
    <property type="entry name" value="SKI2_subfamily_helicases"/>
</dbReference>
<keyword evidence="1" id="KW-0547">Nucleotide-binding</keyword>